<dbReference type="Proteomes" id="UP000256345">
    <property type="component" value="Unassembled WGS sequence"/>
</dbReference>
<evidence type="ECO:0000313" key="3">
    <source>
        <dbReference type="Proteomes" id="UP000035579"/>
    </source>
</evidence>
<dbReference type="Proteomes" id="UP000035579">
    <property type="component" value="Chromosome"/>
</dbReference>
<dbReference type="EMBL" id="CP011509">
    <property type="protein sequence ID" value="AKI98862.1"/>
    <property type="molecule type" value="Genomic_DNA"/>
</dbReference>
<gene>
    <name evidence="1" type="ORF">AA314_00489</name>
    <name evidence="2" type="ORF">ATI61_106250</name>
</gene>
<dbReference type="RefSeq" id="WP_075335845.1">
    <property type="nucleotide sequence ID" value="NZ_CP011509.1"/>
</dbReference>
<dbReference type="EMBL" id="QUMU01000006">
    <property type="protein sequence ID" value="REG30780.1"/>
    <property type="molecule type" value="Genomic_DNA"/>
</dbReference>
<reference evidence="1 3" key="1">
    <citation type="submission" date="2015-05" db="EMBL/GenBank/DDBJ databases">
        <title>Genome assembly of Archangium gephyra DSM 2261.</title>
        <authorList>
            <person name="Sharma G."/>
            <person name="Subramanian S."/>
        </authorList>
    </citation>
    <scope>NUCLEOTIDE SEQUENCE [LARGE SCALE GENOMIC DNA]</scope>
    <source>
        <strain evidence="1 3">DSM 2261</strain>
    </source>
</reference>
<dbReference type="KEGG" id="age:AA314_00489"/>
<dbReference type="SUPFAM" id="SSF52540">
    <property type="entry name" value="P-loop containing nucleoside triphosphate hydrolases"/>
    <property type="match status" value="1"/>
</dbReference>
<dbReference type="Pfam" id="PF13671">
    <property type="entry name" value="AAA_33"/>
    <property type="match status" value="1"/>
</dbReference>
<keyword evidence="4" id="KW-1185">Reference proteome</keyword>
<name>A0AAC8Q0R7_9BACT</name>
<dbReference type="InterPro" id="IPR027417">
    <property type="entry name" value="P-loop_NTPase"/>
</dbReference>
<protein>
    <submittedName>
        <fullName evidence="2">Kinase</fullName>
    </submittedName>
</protein>
<dbReference type="AlphaFoldDB" id="A0AAC8Q0R7"/>
<accession>A0AAC8Q0R7</accession>
<dbReference type="GO" id="GO:0016301">
    <property type="term" value="F:kinase activity"/>
    <property type="evidence" value="ECO:0007669"/>
    <property type="project" value="UniProtKB-KW"/>
</dbReference>
<evidence type="ECO:0000313" key="2">
    <source>
        <dbReference type="EMBL" id="REG30780.1"/>
    </source>
</evidence>
<sequence length="188" mass="20449">MPGILFVLKIGIPWEDLPGEVIMAAQLNVIFGPCGAGKTTYAHALARREGAVPFILDEWGARLFGPDVRGPIEFQWMLERAGRCAALIRSTAAAVVAAGTSVVLDLGLMRRADRERIRQFAEAAGLSLQWHFVDAPQDVRRARVAGRNTSKGETFVMEVTPEMFDLIEGLYEAPEPAELEGAVVSVSN</sequence>
<organism evidence="1 3">
    <name type="scientific">Archangium gephyra</name>
    <dbReference type="NCBI Taxonomy" id="48"/>
    <lineage>
        <taxon>Bacteria</taxon>
        <taxon>Pseudomonadati</taxon>
        <taxon>Myxococcota</taxon>
        <taxon>Myxococcia</taxon>
        <taxon>Myxococcales</taxon>
        <taxon>Cystobacterineae</taxon>
        <taxon>Archangiaceae</taxon>
        <taxon>Archangium</taxon>
    </lineage>
</organism>
<keyword evidence="2" id="KW-0808">Transferase</keyword>
<evidence type="ECO:0000313" key="1">
    <source>
        <dbReference type="EMBL" id="AKI98862.1"/>
    </source>
</evidence>
<evidence type="ECO:0000313" key="4">
    <source>
        <dbReference type="Proteomes" id="UP000256345"/>
    </source>
</evidence>
<keyword evidence="2" id="KW-0418">Kinase</keyword>
<proteinExistence type="predicted"/>
<reference evidence="2 4" key="2">
    <citation type="submission" date="2018-08" db="EMBL/GenBank/DDBJ databases">
        <title>Genomic Encyclopedia of Archaeal and Bacterial Type Strains, Phase II (KMG-II): from individual species to whole genera.</title>
        <authorList>
            <person name="Goeker M."/>
        </authorList>
    </citation>
    <scope>NUCLEOTIDE SEQUENCE [LARGE SCALE GENOMIC DNA]</scope>
    <source>
        <strain evidence="2 4">DSM 2261</strain>
    </source>
</reference>
<dbReference type="Gene3D" id="3.40.50.300">
    <property type="entry name" value="P-loop containing nucleotide triphosphate hydrolases"/>
    <property type="match status" value="1"/>
</dbReference>